<keyword evidence="2" id="KW-1185">Reference proteome</keyword>
<evidence type="ECO:0000313" key="2">
    <source>
        <dbReference type="Proteomes" id="UP001246858"/>
    </source>
</evidence>
<organism evidence="1 2">
    <name type="scientific">Pedobacter africanus</name>
    <dbReference type="NCBI Taxonomy" id="151894"/>
    <lineage>
        <taxon>Bacteria</taxon>
        <taxon>Pseudomonadati</taxon>
        <taxon>Bacteroidota</taxon>
        <taxon>Sphingobacteriia</taxon>
        <taxon>Sphingobacteriales</taxon>
        <taxon>Sphingobacteriaceae</taxon>
        <taxon>Pedobacter</taxon>
    </lineage>
</organism>
<gene>
    <name evidence="1" type="ORF">J2X78_003147</name>
</gene>
<dbReference type="Proteomes" id="UP001246858">
    <property type="component" value="Unassembled WGS sequence"/>
</dbReference>
<proteinExistence type="predicted"/>
<accession>A0ACC6KYW9</accession>
<protein>
    <submittedName>
        <fullName evidence="1">Uncharacterized protein</fullName>
    </submittedName>
</protein>
<evidence type="ECO:0000313" key="1">
    <source>
        <dbReference type="EMBL" id="MDR6784573.1"/>
    </source>
</evidence>
<name>A0ACC6KYW9_9SPHI</name>
<dbReference type="EMBL" id="JAVDTF010000003">
    <property type="protein sequence ID" value="MDR6784573.1"/>
    <property type="molecule type" value="Genomic_DNA"/>
</dbReference>
<comment type="caution">
    <text evidence="1">The sequence shown here is derived from an EMBL/GenBank/DDBJ whole genome shotgun (WGS) entry which is preliminary data.</text>
</comment>
<sequence>MKNQLALYQTITAVSFAILYIDDDKISWFMFFYLPILSFLTGTGAAQPILEIGNVMVLNALLSTIYLMIVMFSGGYLFWRGIKGMCANRLSIIACLFLFSIVLLIMNKSTFGNAFSIIGLLIFAIFGSLSIVSNFMAIRINKH</sequence>
<reference evidence="1" key="1">
    <citation type="submission" date="2023-07" db="EMBL/GenBank/DDBJ databases">
        <title>Sorghum-associated microbial communities from plants grown in Nebraska, USA.</title>
        <authorList>
            <person name="Schachtman D."/>
        </authorList>
    </citation>
    <scope>NUCLEOTIDE SEQUENCE</scope>
    <source>
        <strain evidence="1">2697</strain>
    </source>
</reference>